<dbReference type="AlphaFoldDB" id="A0AAN6G3D5"/>
<evidence type="ECO:0000313" key="2">
    <source>
        <dbReference type="EMBL" id="KAK0518924.1"/>
    </source>
</evidence>
<gene>
    <name evidence="2" type="ORF">OC842_007627</name>
</gene>
<sequence length="210" mass="22438">MSASPGPRTPKGTPARKVSVPFTHSSPSALKAGGSSASSAAASKASLLGRNDETTYHRKLRSLLQDHARARSTWIQLVSFDGIKAARSLSLAWEDVDNARATPASGEDGDSPQPHGHTATYTRDKATASALQAAELAREDLQAILMKIQAQSSRLTVLLDQARALLTESIKAKGFEFVSVAPLWGTWSMDQFGRLFFFIPETGALTDSAI</sequence>
<accession>A0AAN6G3D5</accession>
<keyword evidence="3" id="KW-1185">Reference proteome</keyword>
<reference evidence="2" key="1">
    <citation type="journal article" date="2023" name="PhytoFront">
        <title>Draft Genome Resources of Seven Strains of Tilletia horrida, Causal Agent of Kernel Smut of Rice.</title>
        <authorList>
            <person name="Khanal S."/>
            <person name="Antony Babu S."/>
            <person name="Zhou X.G."/>
        </authorList>
    </citation>
    <scope>NUCLEOTIDE SEQUENCE</scope>
    <source>
        <strain evidence="2">TX3</strain>
    </source>
</reference>
<dbReference type="Proteomes" id="UP001176521">
    <property type="component" value="Unassembled WGS sequence"/>
</dbReference>
<feature type="compositionally biased region" description="Low complexity" evidence="1">
    <location>
        <begin position="25"/>
        <end position="37"/>
    </location>
</feature>
<organism evidence="2 3">
    <name type="scientific">Tilletia horrida</name>
    <dbReference type="NCBI Taxonomy" id="155126"/>
    <lineage>
        <taxon>Eukaryota</taxon>
        <taxon>Fungi</taxon>
        <taxon>Dikarya</taxon>
        <taxon>Basidiomycota</taxon>
        <taxon>Ustilaginomycotina</taxon>
        <taxon>Exobasidiomycetes</taxon>
        <taxon>Tilletiales</taxon>
        <taxon>Tilletiaceae</taxon>
        <taxon>Tilletia</taxon>
    </lineage>
</organism>
<comment type="caution">
    <text evidence="2">The sequence shown here is derived from an EMBL/GenBank/DDBJ whole genome shotgun (WGS) entry which is preliminary data.</text>
</comment>
<dbReference type="EMBL" id="JAPDMQ010001126">
    <property type="protein sequence ID" value="KAK0518924.1"/>
    <property type="molecule type" value="Genomic_DNA"/>
</dbReference>
<name>A0AAN6G3D5_9BASI</name>
<proteinExistence type="predicted"/>
<feature type="region of interest" description="Disordered" evidence="1">
    <location>
        <begin position="1"/>
        <end position="37"/>
    </location>
</feature>
<protein>
    <submittedName>
        <fullName evidence="2">Uncharacterized protein</fullName>
    </submittedName>
</protein>
<evidence type="ECO:0000313" key="3">
    <source>
        <dbReference type="Proteomes" id="UP001176521"/>
    </source>
</evidence>
<feature type="region of interest" description="Disordered" evidence="1">
    <location>
        <begin position="100"/>
        <end position="120"/>
    </location>
</feature>
<evidence type="ECO:0000256" key="1">
    <source>
        <dbReference type="SAM" id="MobiDB-lite"/>
    </source>
</evidence>